<sequence>MKFISSTHISALLSIVLLSCDPPPSQQESGPKYQVRTLAFYNVENLFDTRNDSLTDDDERTPESPLQWTRDRYEKKLQHIARVLAEIGRDEARRLPDLIGLCEVENRQVLEDLIRQAPLRDGGYGIVHEDSPDHRGIDVALLYRRSQFIVLEQQFRELKLRTRENRHRKTRDQLIVSGLLNGEPLYLAVNHWPSRSGGQGSTELYRMQAAALQRAILDSLLKFDPKARFISMGDYNDNPDDPSLRYGLGTREFRDSLPAWLTYNPMGAFYKKGAGTLAYRDQWSLFDQVLFNGCWFEGDGGYKFWKAGIYNPDYLKTPEGPFKGYPYRTYAGGNYLGGFSDHFPVYALLIRPIPER</sequence>
<keyword evidence="2" id="KW-0269">Exonuclease</keyword>
<dbReference type="Gene3D" id="3.60.10.10">
    <property type="entry name" value="Endonuclease/exonuclease/phosphatase"/>
    <property type="match status" value="1"/>
</dbReference>
<evidence type="ECO:0000313" key="3">
    <source>
        <dbReference type="Proteomes" id="UP000199534"/>
    </source>
</evidence>
<dbReference type="PANTHER" id="PTHR42834">
    <property type="entry name" value="ENDONUCLEASE/EXONUCLEASE/PHOSPHATASE FAMILY PROTEIN (AFU_ORTHOLOGUE AFUA_3G09210)"/>
    <property type="match status" value="1"/>
</dbReference>
<protein>
    <submittedName>
        <fullName evidence="2">Endonuclease/Exonuclease/phosphatase family protein</fullName>
    </submittedName>
</protein>
<dbReference type="InterPro" id="IPR036691">
    <property type="entry name" value="Endo/exonu/phosph_ase_sf"/>
</dbReference>
<keyword evidence="2" id="KW-0540">Nuclease</keyword>
<evidence type="ECO:0000313" key="2">
    <source>
        <dbReference type="EMBL" id="SFR37855.1"/>
    </source>
</evidence>
<proteinExistence type="predicted"/>
<accession>A0A1I6G6P0</accession>
<feature type="domain" description="Endonuclease/exonuclease/phosphatase" evidence="1">
    <location>
        <begin position="37"/>
        <end position="349"/>
    </location>
</feature>
<name>A0A1I6G6P0_9FLAO</name>
<organism evidence="2 3">
    <name type="scientific">Robiginitalea myxolifaciens</name>
    <dbReference type="NCBI Taxonomy" id="400055"/>
    <lineage>
        <taxon>Bacteria</taxon>
        <taxon>Pseudomonadati</taxon>
        <taxon>Bacteroidota</taxon>
        <taxon>Flavobacteriia</taxon>
        <taxon>Flavobacteriales</taxon>
        <taxon>Flavobacteriaceae</taxon>
        <taxon>Robiginitalea</taxon>
    </lineage>
</organism>
<dbReference type="GO" id="GO:0004519">
    <property type="term" value="F:endonuclease activity"/>
    <property type="evidence" value="ECO:0007669"/>
    <property type="project" value="UniProtKB-KW"/>
</dbReference>
<keyword evidence="2" id="KW-0378">Hydrolase</keyword>
<dbReference type="InterPro" id="IPR005135">
    <property type="entry name" value="Endo/exonuclease/phosphatase"/>
</dbReference>
<dbReference type="Pfam" id="PF19580">
    <property type="entry name" value="Exo_endo_phos_3"/>
    <property type="match status" value="1"/>
</dbReference>
<dbReference type="SUPFAM" id="SSF56219">
    <property type="entry name" value="DNase I-like"/>
    <property type="match status" value="1"/>
</dbReference>
<dbReference type="STRING" id="400055.SAMN04490243_1321"/>
<evidence type="ECO:0000259" key="1">
    <source>
        <dbReference type="Pfam" id="PF19580"/>
    </source>
</evidence>
<reference evidence="2 3" key="1">
    <citation type="submission" date="2016-10" db="EMBL/GenBank/DDBJ databases">
        <authorList>
            <person name="de Groot N.N."/>
        </authorList>
    </citation>
    <scope>NUCLEOTIDE SEQUENCE [LARGE SCALE GENOMIC DNA]</scope>
    <source>
        <strain evidence="2 3">DSM 21019</strain>
    </source>
</reference>
<dbReference type="AlphaFoldDB" id="A0A1I6G6P0"/>
<dbReference type="RefSeq" id="WP_245759759.1">
    <property type="nucleotide sequence ID" value="NZ_FOYQ01000001.1"/>
</dbReference>
<gene>
    <name evidence="2" type="ORF">SAMN04490243_1321</name>
</gene>
<dbReference type="PROSITE" id="PS51257">
    <property type="entry name" value="PROKAR_LIPOPROTEIN"/>
    <property type="match status" value="1"/>
</dbReference>
<keyword evidence="2" id="KW-0255">Endonuclease</keyword>
<dbReference type="EMBL" id="FOYQ01000001">
    <property type="protein sequence ID" value="SFR37855.1"/>
    <property type="molecule type" value="Genomic_DNA"/>
</dbReference>
<keyword evidence="3" id="KW-1185">Reference proteome</keyword>
<dbReference type="PANTHER" id="PTHR42834:SF1">
    <property type="entry name" value="ENDONUCLEASE_EXONUCLEASE_PHOSPHATASE FAMILY PROTEIN (AFU_ORTHOLOGUE AFUA_3G09210)"/>
    <property type="match status" value="1"/>
</dbReference>
<dbReference type="Proteomes" id="UP000199534">
    <property type="component" value="Unassembled WGS sequence"/>
</dbReference>
<dbReference type="GO" id="GO:0004527">
    <property type="term" value="F:exonuclease activity"/>
    <property type="evidence" value="ECO:0007669"/>
    <property type="project" value="UniProtKB-KW"/>
</dbReference>